<reference evidence="2 3" key="1">
    <citation type="journal article" date="2007" name="Science">
        <title>The Chlamydomonas genome reveals the evolution of key animal and plant functions.</title>
        <authorList>
            <person name="Merchant S.S."/>
            <person name="Prochnik S.E."/>
            <person name="Vallon O."/>
            <person name="Harris E.H."/>
            <person name="Karpowicz S.J."/>
            <person name="Witman G.B."/>
            <person name="Terry A."/>
            <person name="Salamov A."/>
            <person name="Fritz-Laylin L.K."/>
            <person name="Marechal-Drouard L."/>
            <person name="Marshall W.F."/>
            <person name="Qu L.H."/>
            <person name="Nelson D.R."/>
            <person name="Sanderfoot A.A."/>
            <person name="Spalding M.H."/>
            <person name="Kapitonov V.V."/>
            <person name="Ren Q."/>
            <person name="Ferris P."/>
            <person name="Lindquist E."/>
            <person name="Shapiro H."/>
            <person name="Lucas S.M."/>
            <person name="Grimwood J."/>
            <person name="Schmutz J."/>
            <person name="Cardol P."/>
            <person name="Cerutti H."/>
            <person name="Chanfreau G."/>
            <person name="Chen C.L."/>
            <person name="Cognat V."/>
            <person name="Croft M.T."/>
            <person name="Dent R."/>
            <person name="Dutcher S."/>
            <person name="Fernandez E."/>
            <person name="Fukuzawa H."/>
            <person name="Gonzalez-Ballester D."/>
            <person name="Gonzalez-Halphen D."/>
            <person name="Hallmann A."/>
            <person name="Hanikenne M."/>
            <person name="Hippler M."/>
            <person name="Inwood W."/>
            <person name="Jabbari K."/>
            <person name="Kalanon M."/>
            <person name="Kuras R."/>
            <person name="Lefebvre P.A."/>
            <person name="Lemaire S.D."/>
            <person name="Lobanov A.V."/>
            <person name="Lohr M."/>
            <person name="Manuell A."/>
            <person name="Meier I."/>
            <person name="Mets L."/>
            <person name="Mittag M."/>
            <person name="Mittelmeier T."/>
            <person name="Moroney J.V."/>
            <person name="Moseley J."/>
            <person name="Napoli C."/>
            <person name="Nedelcu A.M."/>
            <person name="Niyogi K."/>
            <person name="Novoselov S.V."/>
            <person name="Paulsen I.T."/>
            <person name="Pazour G."/>
            <person name="Purton S."/>
            <person name="Ral J.P."/>
            <person name="Riano-Pachon D.M."/>
            <person name="Riekhof W."/>
            <person name="Rymarquis L."/>
            <person name="Schroda M."/>
            <person name="Stern D."/>
            <person name="Umen J."/>
            <person name="Willows R."/>
            <person name="Wilson N."/>
            <person name="Zimmer S.L."/>
            <person name="Allmer J."/>
            <person name="Balk J."/>
            <person name="Bisova K."/>
            <person name="Chen C.J."/>
            <person name="Elias M."/>
            <person name="Gendler K."/>
            <person name="Hauser C."/>
            <person name="Lamb M.R."/>
            <person name="Ledford H."/>
            <person name="Long J.C."/>
            <person name="Minagawa J."/>
            <person name="Page M.D."/>
            <person name="Pan J."/>
            <person name="Pootakham W."/>
            <person name="Roje S."/>
            <person name="Rose A."/>
            <person name="Stahlberg E."/>
            <person name="Terauchi A.M."/>
            <person name="Yang P."/>
            <person name="Ball S."/>
            <person name="Bowler C."/>
            <person name="Dieckmann C.L."/>
            <person name="Gladyshev V.N."/>
            <person name="Green P."/>
            <person name="Jorgensen R."/>
            <person name="Mayfield S."/>
            <person name="Mueller-Roeber B."/>
            <person name="Rajamani S."/>
            <person name="Sayre R.T."/>
            <person name="Brokstein P."/>
            <person name="Dubchak I."/>
            <person name="Goodstein D."/>
            <person name="Hornick L."/>
            <person name="Huang Y.W."/>
            <person name="Jhaveri J."/>
            <person name="Luo Y."/>
            <person name="Martinez D."/>
            <person name="Ngau W.C."/>
            <person name="Otillar B."/>
            <person name="Poliakov A."/>
            <person name="Porter A."/>
            <person name="Szajkowski L."/>
            <person name="Werner G."/>
            <person name="Zhou K."/>
            <person name="Grigoriev I.V."/>
            <person name="Rokhsar D.S."/>
            <person name="Grossman A.R."/>
        </authorList>
    </citation>
    <scope>NUCLEOTIDE SEQUENCE [LARGE SCALE GENOMIC DNA]</scope>
    <source>
        <strain evidence="3">CC-503</strain>
    </source>
</reference>
<dbReference type="RefSeq" id="XP_042924634.1">
    <property type="nucleotide sequence ID" value="XM_043062515.1"/>
</dbReference>
<evidence type="ECO:0000313" key="2">
    <source>
        <dbReference type="EMBL" id="PNW83364.1"/>
    </source>
</evidence>
<evidence type="ECO:0000313" key="3">
    <source>
        <dbReference type="Proteomes" id="UP000006906"/>
    </source>
</evidence>
<feature type="region of interest" description="Disordered" evidence="1">
    <location>
        <begin position="216"/>
        <end position="250"/>
    </location>
</feature>
<dbReference type="AlphaFoldDB" id="A0A2K3DS50"/>
<dbReference type="EMBL" id="CM008966">
    <property type="protein sequence ID" value="PNW83364.1"/>
    <property type="molecule type" value="Genomic_DNA"/>
</dbReference>
<feature type="region of interest" description="Disordered" evidence="1">
    <location>
        <begin position="649"/>
        <end position="685"/>
    </location>
</feature>
<dbReference type="InterPro" id="IPR016024">
    <property type="entry name" value="ARM-type_fold"/>
</dbReference>
<dbReference type="ExpressionAtlas" id="A0A2K3DS50">
    <property type="expression patterns" value="baseline"/>
</dbReference>
<dbReference type="KEGG" id="cre:CHLRE_05g246300v5"/>
<dbReference type="PANTHER" id="PTHR13554">
    <property type="entry name" value="26S PROTEASOME NON-ATPASE REGULATORY SUBUNIT 5-RELATED"/>
    <property type="match status" value="1"/>
</dbReference>
<protein>
    <submittedName>
        <fullName evidence="2">Uncharacterized protein</fullName>
    </submittedName>
</protein>
<dbReference type="OrthoDB" id="10250600at2759"/>
<name>A0A2K3DS50_CHLRE</name>
<dbReference type="PANTHER" id="PTHR13554:SF10">
    <property type="entry name" value="26S PROTEASOME NON-ATPASE REGULATORY SUBUNIT 5"/>
    <property type="match status" value="1"/>
</dbReference>
<dbReference type="InParanoid" id="A0A2K3DS50"/>
<dbReference type="InterPro" id="IPR019538">
    <property type="entry name" value="PSMD5"/>
</dbReference>
<dbReference type="STRING" id="3055.A0A2K3DS50"/>
<dbReference type="Gramene" id="PNW83364">
    <property type="protein sequence ID" value="PNW83364"/>
    <property type="gene ID" value="CHLRE_05g246300v5"/>
</dbReference>
<dbReference type="GeneID" id="5726303"/>
<evidence type="ECO:0000256" key="1">
    <source>
        <dbReference type="SAM" id="MobiDB-lite"/>
    </source>
</evidence>
<feature type="compositionally biased region" description="Gly residues" evidence="1">
    <location>
        <begin position="651"/>
        <end position="662"/>
    </location>
</feature>
<dbReference type="Proteomes" id="UP000006906">
    <property type="component" value="Chromosome 5"/>
</dbReference>
<gene>
    <name evidence="2" type="ORF">CHLRE_05g246300v5</name>
</gene>
<dbReference type="SUPFAM" id="SSF48371">
    <property type="entry name" value="ARM repeat"/>
    <property type="match status" value="1"/>
</dbReference>
<dbReference type="GO" id="GO:0043248">
    <property type="term" value="P:proteasome assembly"/>
    <property type="evidence" value="ECO:0007669"/>
    <property type="project" value="InterPro"/>
</dbReference>
<feature type="compositionally biased region" description="Low complexity" evidence="1">
    <location>
        <begin position="216"/>
        <end position="249"/>
    </location>
</feature>
<proteinExistence type="predicted"/>
<keyword evidence="3" id="KW-1185">Reference proteome</keyword>
<organism evidence="2 3">
    <name type="scientific">Chlamydomonas reinhardtii</name>
    <name type="common">Chlamydomonas smithii</name>
    <dbReference type="NCBI Taxonomy" id="3055"/>
    <lineage>
        <taxon>Eukaryota</taxon>
        <taxon>Viridiplantae</taxon>
        <taxon>Chlorophyta</taxon>
        <taxon>core chlorophytes</taxon>
        <taxon>Chlorophyceae</taxon>
        <taxon>CS clade</taxon>
        <taxon>Chlamydomonadales</taxon>
        <taxon>Chlamydomonadaceae</taxon>
        <taxon>Chlamydomonas</taxon>
    </lineage>
</organism>
<accession>A0A2K3DS50</accession>
<sequence>MAPAAESGGEDLAQLLQLCKELDTQPPPLRDSHAHAFFSGFPLERLFRALASAGDKDAVALVSDVLARLLATDLGQTLLPGSAPYLAAAADAPLPALRRLAAEQYGNLLISRTAARTTRQQGTAAVGGDGDDELASASLGQLVHILTDDPDTTVAAAAAAAIRGYVIAGGLAALRRVLAAGSPAAAALAAAAERDRGGTVRLRVLELALELAAAGGDAGSGSRLANGVSNSSSGAHGGTASASGSSSSSADERLQLLRGSGLLQPLLRTLSDGGADPLACLASLQLLEELMAASDPDSDPATAGSSRAGQGVAVALAGLALPQLLQLLSDPMLSDAAMPLVAGIVRRSLPEALPPATAAAIASASADTATAAGNGNGNGAAEPMQVDGGASSTAAAVAAAAVAVEGPALQAAPALLAAVRGVLDDAGDASAAAEACGLDALGRLAQSRAGAQLVLADVAVARALCSRALGRSPHPEVRMAALHALAAAAGLERAGADRARAAAVLPAQYEETLRRCVYEACGGPSAAAGPSPAAAPLKRPGEVVLALLAQPFVELRLAAYRCVAALALRSWFAVELLTSPDLAARLMDAGSESGAAACNWRHAAVAALWATVSAAARGEVAGAGEEAFAATLAAPTTVDRVRQAVRAGPYGTDGGGGAGGGAAAEAARRMHEQHSVATRGGGGGA</sequence>